<dbReference type="Pfam" id="PF13520">
    <property type="entry name" value="AA_permease_2"/>
    <property type="match status" value="1"/>
</dbReference>
<keyword evidence="5 6" id="KW-0472">Membrane</keyword>
<evidence type="ECO:0000256" key="4">
    <source>
        <dbReference type="ARBA" id="ARBA00022989"/>
    </source>
</evidence>
<gene>
    <name evidence="7" type="primary">yhdG</name>
    <name evidence="7" type="ORF">TM5383_02935</name>
</gene>
<keyword evidence="2" id="KW-0813">Transport</keyword>
<name>A0A0P1GSQ1_9RHOB</name>
<feature type="transmembrane region" description="Helical" evidence="6">
    <location>
        <begin position="112"/>
        <end position="137"/>
    </location>
</feature>
<feature type="transmembrane region" description="Helical" evidence="6">
    <location>
        <begin position="271"/>
        <end position="297"/>
    </location>
</feature>
<feature type="transmembrane region" description="Helical" evidence="6">
    <location>
        <begin position="40"/>
        <end position="61"/>
    </location>
</feature>
<keyword evidence="8" id="KW-1185">Reference proteome</keyword>
<dbReference type="STRING" id="340021.TM5383_02935"/>
<sequence>MADALKRRIGLPLLTAYGVGVMVGAGIYVLVGAVAAEAGIWAPLAFLLAGMIAAPTALSYAEFSTRLPEAGGEAVYVSEGLGIPSLGALIGLAIVITGSISGAAVLRGGAGYLTAITPIPAEVAIVVMGGLLIAVALVGVLESLALAALFTAVELIGLGIVVWVGLSTAPVADLSAAAPPVWTGVGAAAVLAFFAFIGFEDIVNMAEEVKRPEKTLPRAILLSLMITSIIYAVVSYAAVRAVPLADLTVSEQPLLLVWHQGDTSGAAAPAAFLSAIAVAAALNGVLAQIVMAARVLFGIGRRTPALAVFHHTSARFGTPTLATVLIGGLVTVAALVLPVSSLAEGASTLLLSIFVIVNLALIAMKRKQPEAPFRVPMLVPVLGLLAALGALAVNFGILDLLQGGAA</sequence>
<dbReference type="GO" id="GO:0016020">
    <property type="term" value="C:membrane"/>
    <property type="evidence" value="ECO:0007669"/>
    <property type="project" value="UniProtKB-SubCell"/>
</dbReference>
<dbReference type="Gene3D" id="1.20.1740.10">
    <property type="entry name" value="Amino acid/polyamine transporter I"/>
    <property type="match status" value="1"/>
</dbReference>
<evidence type="ECO:0000256" key="6">
    <source>
        <dbReference type="SAM" id="Phobius"/>
    </source>
</evidence>
<feature type="transmembrane region" description="Helical" evidence="6">
    <location>
        <begin position="318"/>
        <end position="339"/>
    </location>
</feature>
<feature type="transmembrane region" description="Helical" evidence="6">
    <location>
        <begin position="144"/>
        <end position="166"/>
    </location>
</feature>
<reference evidence="7 8" key="1">
    <citation type="submission" date="2015-09" db="EMBL/GenBank/DDBJ databases">
        <authorList>
            <consortium name="Swine Surveillance"/>
        </authorList>
    </citation>
    <scope>NUCLEOTIDE SEQUENCE [LARGE SCALE GENOMIC DNA]</scope>
    <source>
        <strain evidence="7 8">CECT 8383</strain>
    </source>
</reference>
<evidence type="ECO:0000313" key="8">
    <source>
        <dbReference type="Proteomes" id="UP000051681"/>
    </source>
</evidence>
<proteinExistence type="predicted"/>
<dbReference type="PANTHER" id="PTHR43243">
    <property type="entry name" value="INNER MEMBRANE TRANSPORTER YGJI-RELATED"/>
    <property type="match status" value="1"/>
</dbReference>
<dbReference type="OrthoDB" id="7065842at2"/>
<dbReference type="InterPro" id="IPR002293">
    <property type="entry name" value="AA/rel_permease1"/>
</dbReference>
<keyword evidence="4 6" id="KW-1133">Transmembrane helix</keyword>
<protein>
    <submittedName>
        <fullName evidence="7">Putative amino acid permease YhdG</fullName>
    </submittedName>
</protein>
<feature type="transmembrane region" description="Helical" evidence="6">
    <location>
        <begin position="81"/>
        <end position="106"/>
    </location>
</feature>
<dbReference type="AlphaFoldDB" id="A0A0P1GSQ1"/>
<evidence type="ECO:0000313" key="7">
    <source>
        <dbReference type="EMBL" id="CUH85701.1"/>
    </source>
</evidence>
<dbReference type="GO" id="GO:0015171">
    <property type="term" value="F:amino acid transmembrane transporter activity"/>
    <property type="evidence" value="ECO:0007669"/>
    <property type="project" value="TreeGrafter"/>
</dbReference>
<comment type="subcellular location">
    <subcellularLocation>
        <location evidence="1">Membrane</location>
        <topology evidence="1">Multi-pass membrane protein</topology>
    </subcellularLocation>
</comment>
<dbReference type="PIRSF" id="PIRSF006060">
    <property type="entry name" value="AA_transporter"/>
    <property type="match status" value="1"/>
</dbReference>
<evidence type="ECO:0000256" key="5">
    <source>
        <dbReference type="ARBA" id="ARBA00023136"/>
    </source>
</evidence>
<accession>A0A0P1GSQ1</accession>
<feature type="transmembrane region" description="Helical" evidence="6">
    <location>
        <begin position="181"/>
        <end position="199"/>
    </location>
</feature>
<keyword evidence="3 6" id="KW-0812">Transmembrane</keyword>
<feature type="transmembrane region" description="Helical" evidence="6">
    <location>
        <begin position="375"/>
        <end position="397"/>
    </location>
</feature>
<dbReference type="RefSeq" id="WP_058319757.1">
    <property type="nucleotide sequence ID" value="NZ_CYSF01000017.1"/>
</dbReference>
<evidence type="ECO:0000256" key="1">
    <source>
        <dbReference type="ARBA" id="ARBA00004141"/>
    </source>
</evidence>
<organism evidence="7 8">
    <name type="scientific">Thalassovita mediterranea</name>
    <dbReference type="NCBI Taxonomy" id="340021"/>
    <lineage>
        <taxon>Bacteria</taxon>
        <taxon>Pseudomonadati</taxon>
        <taxon>Pseudomonadota</taxon>
        <taxon>Alphaproteobacteria</taxon>
        <taxon>Rhodobacterales</taxon>
        <taxon>Roseobacteraceae</taxon>
        <taxon>Thalassovita</taxon>
    </lineage>
</organism>
<evidence type="ECO:0000256" key="2">
    <source>
        <dbReference type="ARBA" id="ARBA00022448"/>
    </source>
</evidence>
<feature type="transmembrane region" description="Helical" evidence="6">
    <location>
        <begin position="219"/>
        <end position="239"/>
    </location>
</feature>
<dbReference type="Proteomes" id="UP000051681">
    <property type="component" value="Unassembled WGS sequence"/>
</dbReference>
<dbReference type="PANTHER" id="PTHR43243:SF4">
    <property type="entry name" value="CATIONIC AMINO ACID TRANSPORTER 4"/>
    <property type="match status" value="1"/>
</dbReference>
<feature type="transmembrane region" description="Helical" evidence="6">
    <location>
        <begin position="12"/>
        <end position="34"/>
    </location>
</feature>
<dbReference type="EMBL" id="CYSF01000017">
    <property type="protein sequence ID" value="CUH85701.1"/>
    <property type="molecule type" value="Genomic_DNA"/>
</dbReference>
<feature type="transmembrane region" description="Helical" evidence="6">
    <location>
        <begin position="345"/>
        <end position="363"/>
    </location>
</feature>
<evidence type="ECO:0000256" key="3">
    <source>
        <dbReference type="ARBA" id="ARBA00022692"/>
    </source>
</evidence>